<proteinExistence type="predicted"/>
<feature type="chain" id="PRO_5035850357" evidence="2">
    <location>
        <begin position="20"/>
        <end position="262"/>
    </location>
</feature>
<keyword evidence="2" id="KW-0732">Signal</keyword>
<dbReference type="AlphaFoldDB" id="A0A8T0ED21"/>
<name>A0A8T0ED21_ARGBR</name>
<dbReference type="Proteomes" id="UP000807504">
    <property type="component" value="Unassembled WGS sequence"/>
</dbReference>
<protein>
    <submittedName>
        <fullName evidence="3">Uncharacterized protein</fullName>
    </submittedName>
</protein>
<accession>A0A8T0ED21</accession>
<feature type="signal peptide" evidence="2">
    <location>
        <begin position="1"/>
        <end position="19"/>
    </location>
</feature>
<sequence>MDSFLAISLVFCFAISACAQSRGGGGRGGRGPGGPPPQGGWGGNGRPPPQRDPRGGWGGPPPPGGPHGRWGGHGGPHGGPGGHRGPHGPPNIYDMFPACASLAESMRTKHCEMMQSGQIGPRNCKEQNHKSLFVIFIVSLGVAVSNAQDASYVEENTTCASDYLFPMFPECKDYEDIIQEKRRELIEKGELQGDCQEDIDTMECIRSQLFYARRQIASLPPVECMQPLAEFLLGDLFDYVYESALEDAKSEVNNELDYWTKK</sequence>
<feature type="compositionally biased region" description="Gly residues" evidence="1">
    <location>
        <begin position="66"/>
        <end position="83"/>
    </location>
</feature>
<evidence type="ECO:0000256" key="1">
    <source>
        <dbReference type="SAM" id="MobiDB-lite"/>
    </source>
</evidence>
<feature type="region of interest" description="Disordered" evidence="1">
    <location>
        <begin position="21"/>
        <end position="89"/>
    </location>
</feature>
<evidence type="ECO:0000256" key="2">
    <source>
        <dbReference type="SAM" id="SignalP"/>
    </source>
</evidence>
<comment type="caution">
    <text evidence="3">The sequence shown here is derived from an EMBL/GenBank/DDBJ whole genome shotgun (WGS) entry which is preliminary data.</text>
</comment>
<feature type="compositionally biased region" description="Gly residues" evidence="1">
    <location>
        <begin position="22"/>
        <end position="32"/>
    </location>
</feature>
<evidence type="ECO:0000313" key="3">
    <source>
        <dbReference type="EMBL" id="KAF8770916.1"/>
    </source>
</evidence>
<organism evidence="3 4">
    <name type="scientific">Argiope bruennichi</name>
    <name type="common">Wasp spider</name>
    <name type="synonym">Aranea bruennichi</name>
    <dbReference type="NCBI Taxonomy" id="94029"/>
    <lineage>
        <taxon>Eukaryota</taxon>
        <taxon>Metazoa</taxon>
        <taxon>Ecdysozoa</taxon>
        <taxon>Arthropoda</taxon>
        <taxon>Chelicerata</taxon>
        <taxon>Arachnida</taxon>
        <taxon>Araneae</taxon>
        <taxon>Araneomorphae</taxon>
        <taxon>Entelegynae</taxon>
        <taxon>Araneoidea</taxon>
        <taxon>Araneidae</taxon>
        <taxon>Argiope</taxon>
    </lineage>
</organism>
<evidence type="ECO:0000313" key="4">
    <source>
        <dbReference type="Proteomes" id="UP000807504"/>
    </source>
</evidence>
<reference evidence="3" key="1">
    <citation type="journal article" date="2020" name="bioRxiv">
        <title>Chromosome-level reference genome of the European wasp spider Argiope bruennichi: a resource for studies on range expansion and evolutionary adaptation.</title>
        <authorList>
            <person name="Sheffer M.M."/>
            <person name="Hoppe A."/>
            <person name="Krehenwinkel H."/>
            <person name="Uhl G."/>
            <person name="Kuss A.W."/>
            <person name="Jensen L."/>
            <person name="Jensen C."/>
            <person name="Gillespie R.G."/>
            <person name="Hoff K.J."/>
            <person name="Prost S."/>
        </authorList>
    </citation>
    <scope>NUCLEOTIDE SEQUENCE</scope>
</reference>
<gene>
    <name evidence="3" type="ORF">HNY73_018393</name>
</gene>
<dbReference type="EMBL" id="JABXBU010002228">
    <property type="protein sequence ID" value="KAF8770916.1"/>
    <property type="molecule type" value="Genomic_DNA"/>
</dbReference>
<reference evidence="3" key="2">
    <citation type="submission" date="2020-06" db="EMBL/GenBank/DDBJ databases">
        <authorList>
            <person name="Sheffer M."/>
        </authorList>
    </citation>
    <scope>NUCLEOTIDE SEQUENCE</scope>
</reference>
<keyword evidence="4" id="KW-1185">Reference proteome</keyword>